<dbReference type="EMBL" id="JAIWYP010000005">
    <property type="protein sequence ID" value="KAH3824413.1"/>
    <property type="molecule type" value="Genomic_DNA"/>
</dbReference>
<keyword evidence="1" id="KW-1133">Transmembrane helix</keyword>
<feature type="transmembrane region" description="Helical" evidence="1">
    <location>
        <begin position="12"/>
        <end position="36"/>
    </location>
</feature>
<keyword evidence="1" id="KW-0812">Transmembrane</keyword>
<keyword evidence="1" id="KW-0472">Membrane</keyword>
<reference evidence="2" key="1">
    <citation type="journal article" date="2019" name="bioRxiv">
        <title>The Genome of the Zebra Mussel, Dreissena polymorpha: A Resource for Invasive Species Research.</title>
        <authorList>
            <person name="McCartney M.A."/>
            <person name="Auch B."/>
            <person name="Kono T."/>
            <person name="Mallez S."/>
            <person name="Zhang Y."/>
            <person name="Obille A."/>
            <person name="Becker A."/>
            <person name="Abrahante J.E."/>
            <person name="Garbe J."/>
            <person name="Badalamenti J.P."/>
            <person name="Herman A."/>
            <person name="Mangelson H."/>
            <person name="Liachko I."/>
            <person name="Sullivan S."/>
            <person name="Sone E.D."/>
            <person name="Koren S."/>
            <person name="Silverstein K.A.T."/>
            <person name="Beckman K.B."/>
            <person name="Gohl D.M."/>
        </authorList>
    </citation>
    <scope>NUCLEOTIDE SEQUENCE</scope>
    <source>
        <strain evidence="2">Duluth1</strain>
        <tissue evidence="2">Whole animal</tissue>
    </source>
</reference>
<comment type="caution">
    <text evidence="2">The sequence shown here is derived from an EMBL/GenBank/DDBJ whole genome shotgun (WGS) entry which is preliminary data.</text>
</comment>
<dbReference type="Proteomes" id="UP000828390">
    <property type="component" value="Unassembled WGS sequence"/>
</dbReference>
<reference evidence="2" key="2">
    <citation type="submission" date="2020-11" db="EMBL/GenBank/DDBJ databases">
        <authorList>
            <person name="McCartney M.A."/>
            <person name="Auch B."/>
            <person name="Kono T."/>
            <person name="Mallez S."/>
            <person name="Becker A."/>
            <person name="Gohl D.M."/>
            <person name="Silverstein K.A.T."/>
            <person name="Koren S."/>
            <person name="Bechman K.B."/>
            <person name="Herman A."/>
            <person name="Abrahante J.E."/>
            <person name="Garbe J."/>
        </authorList>
    </citation>
    <scope>NUCLEOTIDE SEQUENCE</scope>
    <source>
        <strain evidence="2">Duluth1</strain>
        <tissue evidence="2">Whole animal</tissue>
    </source>
</reference>
<sequence length="79" mass="9385">MKRLLLNKKSHNAMVICMRAQVVRLLYYLVMFGYYMDAEDVQNLLPPLLNLLDGRHDFPFPSEKEKGIRIHQAFQQLYT</sequence>
<dbReference type="AlphaFoldDB" id="A0A9D4GZ06"/>
<gene>
    <name evidence="2" type="ORF">DPMN_126249</name>
</gene>
<evidence type="ECO:0000313" key="2">
    <source>
        <dbReference type="EMBL" id="KAH3824413.1"/>
    </source>
</evidence>
<keyword evidence="3" id="KW-1185">Reference proteome</keyword>
<proteinExistence type="predicted"/>
<name>A0A9D4GZ06_DREPO</name>
<organism evidence="2 3">
    <name type="scientific">Dreissena polymorpha</name>
    <name type="common">Zebra mussel</name>
    <name type="synonym">Mytilus polymorpha</name>
    <dbReference type="NCBI Taxonomy" id="45954"/>
    <lineage>
        <taxon>Eukaryota</taxon>
        <taxon>Metazoa</taxon>
        <taxon>Spiralia</taxon>
        <taxon>Lophotrochozoa</taxon>
        <taxon>Mollusca</taxon>
        <taxon>Bivalvia</taxon>
        <taxon>Autobranchia</taxon>
        <taxon>Heteroconchia</taxon>
        <taxon>Euheterodonta</taxon>
        <taxon>Imparidentia</taxon>
        <taxon>Neoheterodontei</taxon>
        <taxon>Myida</taxon>
        <taxon>Dreissenoidea</taxon>
        <taxon>Dreissenidae</taxon>
        <taxon>Dreissena</taxon>
    </lineage>
</organism>
<evidence type="ECO:0000256" key="1">
    <source>
        <dbReference type="SAM" id="Phobius"/>
    </source>
</evidence>
<evidence type="ECO:0000313" key="3">
    <source>
        <dbReference type="Proteomes" id="UP000828390"/>
    </source>
</evidence>
<accession>A0A9D4GZ06</accession>
<protein>
    <submittedName>
        <fullName evidence="2">Uncharacterized protein</fullName>
    </submittedName>
</protein>